<dbReference type="EMBL" id="WWBZ02000001">
    <property type="protein sequence ID" value="KAF4313585.1"/>
    <property type="molecule type" value="Genomic_DNA"/>
</dbReference>
<sequence>MGFFGRLLGTFPYMLCFCCGAIILGFYSYFLAVQSDRDRTIPNWQKAVEGISGVAVLYTILAIVLTPCLGGIRILAFLGMILDVAFAGGFVAIAVLTRDGAKSCTGIVDTPLGRGNAETGEGFGDNGFGTSNGEQVTYQAAYGTVCRYNKACFAVAIIGAFLFLIAAVCQFWFARRHQKEKRFGPSPANNYTSGSGRRGAFWKRNRKNTVDNGDSELGTYGAGAPVASAVGGPNVDTRPSHETAYTGSTVGANNATTYNAYKPDAGYNGSYAAPQTNGTIANTSNPYGYEKTNPHNF</sequence>
<evidence type="ECO:0000256" key="2">
    <source>
        <dbReference type="SAM" id="Phobius"/>
    </source>
</evidence>
<dbReference type="AlphaFoldDB" id="A0A8H4N8Z4"/>
<keyword evidence="2" id="KW-0472">Membrane</keyword>
<proteinExistence type="predicted"/>
<feature type="region of interest" description="Disordered" evidence="1">
    <location>
        <begin position="182"/>
        <end position="248"/>
    </location>
</feature>
<gene>
    <name evidence="3" type="ORF">GTA08_BOTSDO00475</name>
</gene>
<dbReference type="Proteomes" id="UP000572817">
    <property type="component" value="Unassembled WGS sequence"/>
</dbReference>
<feature type="transmembrane region" description="Helical" evidence="2">
    <location>
        <begin position="50"/>
        <end position="69"/>
    </location>
</feature>
<feature type="transmembrane region" description="Helical" evidence="2">
    <location>
        <begin position="76"/>
        <end position="96"/>
    </location>
</feature>
<keyword evidence="4" id="KW-1185">Reference proteome</keyword>
<dbReference type="OrthoDB" id="5342507at2759"/>
<feature type="transmembrane region" description="Helical" evidence="2">
    <location>
        <begin position="153"/>
        <end position="173"/>
    </location>
</feature>
<name>A0A8H4N8Z4_9PEZI</name>
<evidence type="ECO:0000256" key="1">
    <source>
        <dbReference type="SAM" id="MobiDB-lite"/>
    </source>
</evidence>
<evidence type="ECO:0000313" key="4">
    <source>
        <dbReference type="Proteomes" id="UP000572817"/>
    </source>
</evidence>
<protein>
    <recommendedName>
        <fullName evidence="5">MARVEL domain-containing protein</fullName>
    </recommendedName>
</protein>
<feature type="compositionally biased region" description="Low complexity" evidence="1">
    <location>
        <begin position="222"/>
        <end position="233"/>
    </location>
</feature>
<organism evidence="3 4">
    <name type="scientific">Botryosphaeria dothidea</name>
    <dbReference type="NCBI Taxonomy" id="55169"/>
    <lineage>
        <taxon>Eukaryota</taxon>
        <taxon>Fungi</taxon>
        <taxon>Dikarya</taxon>
        <taxon>Ascomycota</taxon>
        <taxon>Pezizomycotina</taxon>
        <taxon>Dothideomycetes</taxon>
        <taxon>Dothideomycetes incertae sedis</taxon>
        <taxon>Botryosphaeriales</taxon>
        <taxon>Botryosphaeriaceae</taxon>
        <taxon>Botryosphaeria</taxon>
    </lineage>
</organism>
<evidence type="ECO:0008006" key="5">
    <source>
        <dbReference type="Google" id="ProtNLM"/>
    </source>
</evidence>
<comment type="caution">
    <text evidence="3">The sequence shown here is derived from an EMBL/GenBank/DDBJ whole genome shotgun (WGS) entry which is preliminary data.</text>
</comment>
<keyword evidence="2" id="KW-1133">Transmembrane helix</keyword>
<feature type="transmembrane region" description="Helical" evidence="2">
    <location>
        <begin position="7"/>
        <end position="30"/>
    </location>
</feature>
<evidence type="ECO:0000313" key="3">
    <source>
        <dbReference type="EMBL" id="KAF4313585.1"/>
    </source>
</evidence>
<accession>A0A8H4N8Z4</accession>
<reference evidence="3" key="1">
    <citation type="submission" date="2020-04" db="EMBL/GenBank/DDBJ databases">
        <title>Genome Assembly and Annotation of Botryosphaeria dothidea sdau 11-99, a Latent Pathogen of Apple Fruit Ring Rot in China.</title>
        <authorList>
            <person name="Yu C."/>
            <person name="Diao Y."/>
            <person name="Lu Q."/>
            <person name="Zhao J."/>
            <person name="Cui S."/>
            <person name="Peng C."/>
            <person name="He B."/>
            <person name="Liu H."/>
        </authorList>
    </citation>
    <scope>NUCLEOTIDE SEQUENCE [LARGE SCALE GENOMIC DNA]</scope>
    <source>
        <strain evidence="3">Sdau11-99</strain>
    </source>
</reference>
<keyword evidence="2" id="KW-0812">Transmembrane</keyword>